<evidence type="ECO:0000313" key="15">
    <source>
        <dbReference type="Proteomes" id="UP001138768"/>
    </source>
</evidence>
<comment type="catalytic activity">
    <reaction evidence="10">
        <text>adenylyl-molybdopterin + molybdate = Mo-molybdopterin + AMP + H(+)</text>
        <dbReference type="Rhea" id="RHEA:35047"/>
        <dbReference type="ChEBI" id="CHEBI:15378"/>
        <dbReference type="ChEBI" id="CHEBI:36264"/>
        <dbReference type="ChEBI" id="CHEBI:62727"/>
        <dbReference type="ChEBI" id="CHEBI:71302"/>
        <dbReference type="ChEBI" id="CHEBI:456215"/>
        <dbReference type="EC" id="2.10.1.1"/>
    </reaction>
</comment>
<dbReference type="PANTHER" id="PTHR10192:SF5">
    <property type="entry name" value="GEPHYRIN"/>
    <property type="match status" value="1"/>
</dbReference>
<evidence type="ECO:0000256" key="9">
    <source>
        <dbReference type="ARBA" id="ARBA00023150"/>
    </source>
</evidence>
<keyword evidence="9 11" id="KW-0501">Molybdenum cofactor biosynthesis</keyword>
<keyword evidence="5 11" id="KW-0500">Molybdenum</keyword>
<dbReference type="AlphaFoldDB" id="A0A9X0W8B1"/>
<dbReference type="GO" id="GO:0046872">
    <property type="term" value="F:metal ion binding"/>
    <property type="evidence" value="ECO:0007669"/>
    <property type="project" value="UniProtKB-UniRule"/>
</dbReference>
<dbReference type="InterPro" id="IPR036425">
    <property type="entry name" value="MoaB/Mog-like_dom_sf"/>
</dbReference>
<dbReference type="GO" id="GO:0005829">
    <property type="term" value="C:cytosol"/>
    <property type="evidence" value="ECO:0007669"/>
    <property type="project" value="TreeGrafter"/>
</dbReference>
<evidence type="ECO:0000256" key="1">
    <source>
        <dbReference type="ARBA" id="ARBA00001946"/>
    </source>
</evidence>
<evidence type="ECO:0000256" key="4">
    <source>
        <dbReference type="ARBA" id="ARBA00010763"/>
    </source>
</evidence>
<dbReference type="Gene3D" id="3.40.980.10">
    <property type="entry name" value="MoaB/Mog-like domain"/>
    <property type="match status" value="1"/>
</dbReference>
<dbReference type="Pfam" id="PF03454">
    <property type="entry name" value="MoeA_C"/>
    <property type="match status" value="1"/>
</dbReference>
<dbReference type="EMBL" id="NRRY01000012">
    <property type="protein sequence ID" value="MBK1618667.1"/>
    <property type="molecule type" value="Genomic_DNA"/>
</dbReference>
<evidence type="ECO:0000256" key="3">
    <source>
        <dbReference type="ARBA" id="ARBA00005046"/>
    </source>
</evidence>
<comment type="caution">
    <text evidence="14">The sequence shown here is derived from an EMBL/GenBank/DDBJ whole genome shotgun (WGS) entry which is preliminary data.</text>
</comment>
<dbReference type="PANTHER" id="PTHR10192">
    <property type="entry name" value="MOLYBDOPTERIN BIOSYNTHESIS PROTEIN"/>
    <property type="match status" value="1"/>
</dbReference>
<dbReference type="Proteomes" id="UP001138768">
    <property type="component" value="Unassembled WGS sequence"/>
</dbReference>
<evidence type="ECO:0000256" key="10">
    <source>
        <dbReference type="ARBA" id="ARBA00047317"/>
    </source>
</evidence>
<evidence type="ECO:0000256" key="8">
    <source>
        <dbReference type="ARBA" id="ARBA00022842"/>
    </source>
</evidence>
<dbReference type="InterPro" id="IPR005111">
    <property type="entry name" value="MoeA_C_domain_IV"/>
</dbReference>
<comment type="similarity">
    <text evidence="4 11">Belongs to the MoeA family.</text>
</comment>
<dbReference type="SMART" id="SM00852">
    <property type="entry name" value="MoCF_biosynth"/>
    <property type="match status" value="1"/>
</dbReference>
<dbReference type="Pfam" id="PF00994">
    <property type="entry name" value="MoCF_biosynth"/>
    <property type="match status" value="1"/>
</dbReference>
<keyword evidence="7 11" id="KW-0479">Metal-binding</keyword>
<dbReference type="Gene3D" id="2.40.340.10">
    <property type="entry name" value="MoeA, C-terminal, domain IV"/>
    <property type="match status" value="1"/>
</dbReference>
<feature type="region of interest" description="Disordered" evidence="12">
    <location>
        <begin position="1"/>
        <end position="37"/>
    </location>
</feature>
<dbReference type="InterPro" id="IPR008284">
    <property type="entry name" value="MoCF_biosynth_CS"/>
</dbReference>
<dbReference type="InterPro" id="IPR036688">
    <property type="entry name" value="MoeA_C_domain_IV_sf"/>
</dbReference>
<keyword evidence="8 11" id="KW-0460">Magnesium</keyword>
<comment type="pathway">
    <text evidence="3 11">Cofactor biosynthesis; molybdopterin biosynthesis.</text>
</comment>
<dbReference type="InterPro" id="IPR036135">
    <property type="entry name" value="MoeA_linker/N_sf"/>
</dbReference>
<keyword evidence="15" id="KW-1185">Reference proteome</keyword>
<dbReference type="InterPro" id="IPR001453">
    <property type="entry name" value="MoaB/Mog_dom"/>
</dbReference>
<protein>
    <recommendedName>
        <fullName evidence="11">Molybdopterin molybdenumtransferase</fullName>
        <ecNumber evidence="11">2.10.1.1</ecNumber>
    </recommendedName>
</protein>
<dbReference type="NCBIfam" id="TIGR00177">
    <property type="entry name" value="molyb_syn"/>
    <property type="match status" value="1"/>
</dbReference>
<dbReference type="Pfam" id="PF03453">
    <property type="entry name" value="MoeA_N"/>
    <property type="match status" value="1"/>
</dbReference>
<dbReference type="SUPFAM" id="SSF63882">
    <property type="entry name" value="MoeA N-terminal region -like"/>
    <property type="match status" value="1"/>
</dbReference>
<evidence type="ECO:0000256" key="12">
    <source>
        <dbReference type="SAM" id="MobiDB-lite"/>
    </source>
</evidence>
<dbReference type="Gene3D" id="2.170.190.11">
    <property type="entry name" value="Molybdopterin biosynthesis moea protein, domain 3"/>
    <property type="match status" value="1"/>
</dbReference>
<proteinExistence type="inferred from homology"/>
<dbReference type="FunFam" id="3.40.980.10:FF:000004">
    <property type="entry name" value="Molybdopterin molybdenumtransferase"/>
    <property type="match status" value="1"/>
</dbReference>
<evidence type="ECO:0000256" key="11">
    <source>
        <dbReference type="RuleBase" id="RU365090"/>
    </source>
</evidence>
<dbReference type="NCBIfam" id="NF045515">
    <property type="entry name" value="Glp_gephyrin"/>
    <property type="match status" value="1"/>
</dbReference>
<evidence type="ECO:0000256" key="7">
    <source>
        <dbReference type="ARBA" id="ARBA00022723"/>
    </source>
</evidence>
<accession>A0A9X0W8B1</accession>
<evidence type="ECO:0000256" key="2">
    <source>
        <dbReference type="ARBA" id="ARBA00002901"/>
    </source>
</evidence>
<feature type="compositionally biased region" description="Polar residues" evidence="12">
    <location>
        <begin position="25"/>
        <end position="34"/>
    </location>
</feature>
<dbReference type="Gene3D" id="3.90.105.10">
    <property type="entry name" value="Molybdopterin biosynthesis moea protein, domain 2"/>
    <property type="match status" value="1"/>
</dbReference>
<dbReference type="PROSITE" id="PS01079">
    <property type="entry name" value="MOCF_BIOSYNTHESIS_2"/>
    <property type="match status" value="1"/>
</dbReference>
<evidence type="ECO:0000313" key="14">
    <source>
        <dbReference type="EMBL" id="MBK1618667.1"/>
    </source>
</evidence>
<dbReference type="GO" id="GO:0006777">
    <property type="term" value="P:Mo-molybdopterin cofactor biosynthetic process"/>
    <property type="evidence" value="ECO:0007669"/>
    <property type="project" value="UniProtKB-UniRule"/>
</dbReference>
<dbReference type="CDD" id="cd00887">
    <property type="entry name" value="MoeA"/>
    <property type="match status" value="1"/>
</dbReference>
<name>A0A9X0W8B1_9GAMM</name>
<dbReference type="SUPFAM" id="SSF53218">
    <property type="entry name" value="Molybdenum cofactor biosynthesis proteins"/>
    <property type="match status" value="1"/>
</dbReference>
<dbReference type="GO" id="GO:0061599">
    <property type="term" value="F:molybdopterin molybdotransferase activity"/>
    <property type="evidence" value="ECO:0007669"/>
    <property type="project" value="UniProtKB-UniRule"/>
</dbReference>
<feature type="domain" description="MoaB/Mog" evidence="13">
    <location>
        <begin position="216"/>
        <end position="353"/>
    </location>
</feature>
<sequence length="448" mass="46916">MEASRAAAHASSGEHPTANDCEASQARQAGTKSSAAKPLSVEAASAQLLAAARAIEDREQLPTMDCLGRVLAEPVISGTDLPGWDNSAMDGYALRIADLHASDGWLPISQRIAAGQCGAPLAPGTAARIFTGAPLPAGADTVVVQEVCTPERDGLRIDAKTSAEIRTGDNIRRRGEELQAGSQVLAAGTRLGPQHLGLAAGVGAAQLQVYRRLRVAVLASGDELVMPGEPLGPGQIYNSNRFLFRALLQGLGCEVIDLGIVKDDREATLAALSQAAEQADLVMASGGVSVGEEDHVRPAVEQLGSLDLWRVAMKPGKPVAFGRIGETPFIGSPGNPVSLFVTFCLFARSFIERMQGLGDAALPTPLWLPAGFELTKPVKRRDYQRARLEIDPTGKASIQRFHSTSSAALSSLTWANGLVVIPPGESIAIGDLVAFLPFSELVPGCASQ</sequence>
<keyword evidence="6 11" id="KW-0808">Transferase</keyword>
<dbReference type="SUPFAM" id="SSF63867">
    <property type="entry name" value="MoeA C-terminal domain-like"/>
    <property type="match status" value="1"/>
</dbReference>
<comment type="cofactor">
    <cofactor evidence="1 11">
        <name>Mg(2+)</name>
        <dbReference type="ChEBI" id="CHEBI:18420"/>
    </cofactor>
</comment>
<evidence type="ECO:0000256" key="6">
    <source>
        <dbReference type="ARBA" id="ARBA00022679"/>
    </source>
</evidence>
<dbReference type="InterPro" id="IPR005110">
    <property type="entry name" value="MoeA_linker/N"/>
</dbReference>
<organism evidence="14 15">
    <name type="scientific">Lamprobacter modestohalophilus</name>
    <dbReference type="NCBI Taxonomy" id="1064514"/>
    <lineage>
        <taxon>Bacteria</taxon>
        <taxon>Pseudomonadati</taxon>
        <taxon>Pseudomonadota</taxon>
        <taxon>Gammaproteobacteria</taxon>
        <taxon>Chromatiales</taxon>
        <taxon>Chromatiaceae</taxon>
        <taxon>Lamprobacter</taxon>
    </lineage>
</organism>
<evidence type="ECO:0000256" key="5">
    <source>
        <dbReference type="ARBA" id="ARBA00022505"/>
    </source>
</evidence>
<comment type="function">
    <text evidence="2 11">Catalyzes the insertion of molybdate into adenylated molybdopterin with the concomitant release of AMP.</text>
</comment>
<dbReference type="InterPro" id="IPR038987">
    <property type="entry name" value="MoeA-like"/>
</dbReference>
<reference evidence="14 15" key="1">
    <citation type="journal article" date="2020" name="Microorganisms">
        <title>Osmotic Adaptation and Compatible Solute Biosynthesis of Phototrophic Bacteria as Revealed from Genome Analyses.</title>
        <authorList>
            <person name="Imhoff J.F."/>
            <person name="Rahn T."/>
            <person name="Kunzel S."/>
            <person name="Keller A."/>
            <person name="Neulinger S.C."/>
        </authorList>
    </citation>
    <scope>NUCLEOTIDE SEQUENCE [LARGE SCALE GENOMIC DNA]</scope>
    <source>
        <strain evidence="14 15">DSM 25653</strain>
    </source>
</reference>
<dbReference type="EC" id="2.10.1.1" evidence="11"/>
<gene>
    <name evidence="14" type="ORF">CKO42_09520</name>
</gene>
<evidence type="ECO:0000259" key="13">
    <source>
        <dbReference type="SMART" id="SM00852"/>
    </source>
</evidence>